<evidence type="ECO:0000313" key="4">
    <source>
        <dbReference type="Proteomes" id="UP000030765"/>
    </source>
</evidence>
<dbReference type="EnsemblMetazoa" id="ASIC016352-RA">
    <property type="protein sequence ID" value="ASIC016352-PA"/>
    <property type="gene ID" value="ASIC016352"/>
</dbReference>
<feature type="chain" id="PRO_5010759984" evidence="1">
    <location>
        <begin position="24"/>
        <end position="519"/>
    </location>
</feature>
<feature type="signal peptide" evidence="1">
    <location>
        <begin position="1"/>
        <end position="23"/>
    </location>
</feature>
<dbReference type="OrthoDB" id="7758262at2759"/>
<keyword evidence="4" id="KW-1185">Reference proteome</keyword>
<proteinExistence type="predicted"/>
<dbReference type="VEuPathDB" id="VectorBase:ASIC016352"/>
<protein>
    <submittedName>
        <fullName evidence="2 3">Putative 53.7 kDa salivary protein</fullName>
    </submittedName>
</protein>
<organism evidence="2">
    <name type="scientific">Anopheles sinensis</name>
    <name type="common">Mosquito</name>
    <dbReference type="NCBI Taxonomy" id="74873"/>
    <lineage>
        <taxon>Eukaryota</taxon>
        <taxon>Metazoa</taxon>
        <taxon>Ecdysozoa</taxon>
        <taxon>Arthropoda</taxon>
        <taxon>Hexapoda</taxon>
        <taxon>Insecta</taxon>
        <taxon>Pterygota</taxon>
        <taxon>Neoptera</taxon>
        <taxon>Endopterygota</taxon>
        <taxon>Diptera</taxon>
        <taxon>Nematocera</taxon>
        <taxon>Culicoidea</taxon>
        <taxon>Culicidae</taxon>
        <taxon>Anophelinae</taxon>
        <taxon>Anopheles</taxon>
    </lineage>
</organism>
<keyword evidence="1" id="KW-0732">Signal</keyword>
<dbReference type="EMBL" id="KE525339">
    <property type="protein sequence ID" value="KFB48231.1"/>
    <property type="molecule type" value="Genomic_DNA"/>
</dbReference>
<dbReference type="Proteomes" id="UP000030765">
    <property type="component" value="Unassembled WGS sequence"/>
</dbReference>
<dbReference type="AlphaFoldDB" id="A0A084WDD7"/>
<name>A0A084WDD7_ANOSI</name>
<dbReference type="VEuPathDB" id="VectorBase:ASIS012753"/>
<gene>
    <name evidence="2" type="ORF">ZHAS_00016352</name>
</gene>
<accession>A0A084WDD7</accession>
<evidence type="ECO:0000313" key="3">
    <source>
        <dbReference type="EnsemblMetazoa" id="ASIC016352-PA"/>
    </source>
</evidence>
<dbReference type="EMBL" id="ATLV01022993">
    <property type="status" value="NOT_ANNOTATED_CDS"/>
    <property type="molecule type" value="Genomic_DNA"/>
</dbReference>
<dbReference type="OMA" id="ARYNYEF"/>
<sequence>MERAKYALVLTVLVASMVRLGVASPKPDFAVPARMTGVASGSLDSTGNVVLNTNRVLNILGQFQSITEWLYSLQTPELYQLASNFRAVMDSLVESGSPIFQGLSNAARISSGNITAIFGGIQRSINETIALNDQHQASLNGTQLFLGSDGVGNFSAVLNQLARNVANLSDVLDEIEPAIVDIQRLPRPTQALVDSMYPKDAVRRLNVNLQDYVNVGTATVPQINAVVNRVRLVDAFIARLASVGSVQQNNLNNSIRAFNGTAYNGVQLRLQSAVRAVRVSFGDAMSVASRKLRPFTVDEVDILRQVAQNSTGLLEERLSNVTQTLDVVGGRIVLHVAERSAEGVLNRTLAAVNDLAWRLTLSVTSDVPRAQSCFSRYNYEFDKIPRLVYGALDGCGQDEGRTLQNVGAGLAGYLAVLQAQLDAEARNYNQCLNGLTATSAYELKLQRSVCLWGAHRFSELIGSHVVDNQIGAFQELLDDEMRYSPARYHACLHVTERMSVAVVIDLSNSIAKCLNETST</sequence>
<reference evidence="2 4" key="1">
    <citation type="journal article" date="2014" name="BMC Genomics">
        <title>Genome sequence of Anopheles sinensis provides insight into genetics basis of mosquito competence for malaria parasites.</title>
        <authorList>
            <person name="Zhou D."/>
            <person name="Zhang D."/>
            <person name="Ding G."/>
            <person name="Shi L."/>
            <person name="Hou Q."/>
            <person name="Ye Y."/>
            <person name="Xu Y."/>
            <person name="Zhou H."/>
            <person name="Xiong C."/>
            <person name="Li S."/>
            <person name="Yu J."/>
            <person name="Hong S."/>
            <person name="Yu X."/>
            <person name="Zou P."/>
            <person name="Chen C."/>
            <person name="Chang X."/>
            <person name="Wang W."/>
            <person name="Lv Y."/>
            <person name="Sun Y."/>
            <person name="Ma L."/>
            <person name="Shen B."/>
            <person name="Zhu C."/>
        </authorList>
    </citation>
    <scope>NUCLEOTIDE SEQUENCE [LARGE SCALE GENOMIC DNA]</scope>
</reference>
<evidence type="ECO:0000313" key="2">
    <source>
        <dbReference type="EMBL" id="KFB48231.1"/>
    </source>
</evidence>
<reference evidence="3" key="2">
    <citation type="submission" date="2020-05" db="UniProtKB">
        <authorList>
            <consortium name="EnsemblMetazoa"/>
        </authorList>
    </citation>
    <scope>IDENTIFICATION</scope>
</reference>
<evidence type="ECO:0000256" key="1">
    <source>
        <dbReference type="SAM" id="SignalP"/>
    </source>
</evidence>